<dbReference type="OMA" id="HFTRAED"/>
<gene>
    <name evidence="13" type="primary">Aoc1</name>
    <name evidence="13" type="ORF">A0H81_02187</name>
</gene>
<dbReference type="EMBL" id="LUGG01000002">
    <property type="protein sequence ID" value="OBZ78393.1"/>
    <property type="molecule type" value="Genomic_DNA"/>
</dbReference>
<dbReference type="InterPro" id="IPR016182">
    <property type="entry name" value="Cu_amine_oxidase_N-reg"/>
</dbReference>
<dbReference type="AlphaFoldDB" id="A0A1C7MNF6"/>
<sequence>MPQLAEATKELFGGVALGHPNDTLVGVVMAPFSFDGSFRRGWVSWRRNIPGLWLHPINFFQYIDFSGTDSSAWKLLKIVYNHQVFAGVDDFLSAFRNGTLKRLPDRPDQDPEHLAWSTRKRPANAAQRDLDHLPGPRSVSFGGLRFRVDRALQYVSWMGWGMYLGFNRDMGLSLWDVRFRGERVLYELAPQEAIAQYSGNDPMQTTTAWLDRFFGMGSAVRDMLPGYDCPHEAVYLPATTHNFEGSLTRSRAICIFEHDTGRPLTRHTGYHDGEFGAVRGYVLVVRSISTVGNYDYCNGESLFCSPSDDCPSHRPQFDYMFHLDGTIEVRLSASGYLQGGFWEPGQEGYGTAIRETTMGSLHDHVINYKVDLDVAGLENSLLFTSTAQESISQPWFEDDWGSTVIQQKISREYIDNEDDALLKFPPNFQGGYALVNKEQKNKWDIPRGYAIHPGYSPIHNTVVGSKRLLNNANWARYNLAVSRRKDTEPTSSSMWNLNLPGSPMVDFHKFFDGENITQEDLVAWVNVGMHHLPQAEDSPNTRTNLAASSFFLTPLNYFDADISMDSTNAILISAPTQPGRHGPVPPFEYVGVQAFGLDGKPAPPTTAEEMRKAAELYHRIKIEL</sequence>
<evidence type="ECO:0000256" key="10">
    <source>
        <dbReference type="SAM" id="MobiDB-lite"/>
    </source>
</evidence>
<evidence type="ECO:0000259" key="12">
    <source>
        <dbReference type="Pfam" id="PF09248"/>
    </source>
</evidence>
<feature type="modified residue" description="2',4',5'-topaquinone" evidence="8">
    <location>
        <position position="294"/>
    </location>
</feature>
<feature type="active site" description="Proton acceptor" evidence="7">
    <location>
        <position position="211"/>
    </location>
</feature>
<comment type="caution">
    <text evidence="13">The sequence shown here is derived from an EMBL/GenBank/DDBJ whole genome shotgun (WGS) entry which is preliminary data.</text>
</comment>
<dbReference type="Proteomes" id="UP000092993">
    <property type="component" value="Unassembled WGS sequence"/>
</dbReference>
<feature type="domain" description="DUF1965" evidence="12">
    <location>
        <begin position="54"/>
        <end position="105"/>
    </location>
</feature>
<dbReference type="InterPro" id="IPR049948">
    <property type="entry name" value="Cu_Am_ox_TPQ-bd"/>
</dbReference>
<dbReference type="PROSITE" id="PS01164">
    <property type="entry name" value="COPPER_AMINE_OXID_1"/>
    <property type="match status" value="1"/>
</dbReference>
<dbReference type="Gene3D" id="2.70.98.20">
    <property type="entry name" value="Copper amine oxidase, catalytic domain"/>
    <property type="match status" value="1"/>
</dbReference>
<keyword evidence="5 9" id="KW-0560">Oxidoreductase</keyword>
<feature type="domain" description="Copper amine oxidase catalytic" evidence="11">
    <location>
        <begin position="137"/>
        <end position="563"/>
    </location>
</feature>
<dbReference type="Pfam" id="PF01179">
    <property type="entry name" value="Cu_amine_oxid"/>
    <property type="match status" value="1"/>
</dbReference>
<evidence type="ECO:0000256" key="7">
    <source>
        <dbReference type="PIRSR" id="PIRSR600269-50"/>
    </source>
</evidence>
<dbReference type="SUPFAM" id="SSF54416">
    <property type="entry name" value="Amine oxidase N-terminal region"/>
    <property type="match status" value="1"/>
</dbReference>
<accession>A0A1C7MNF6</accession>
<evidence type="ECO:0000256" key="3">
    <source>
        <dbReference type="ARBA" id="ARBA00022723"/>
    </source>
</evidence>
<dbReference type="GO" id="GO:0005886">
    <property type="term" value="C:plasma membrane"/>
    <property type="evidence" value="ECO:0007669"/>
    <property type="project" value="TreeGrafter"/>
</dbReference>
<evidence type="ECO:0000313" key="13">
    <source>
        <dbReference type="EMBL" id="OBZ78393.1"/>
    </source>
</evidence>
<dbReference type="GO" id="GO:0009308">
    <property type="term" value="P:amine metabolic process"/>
    <property type="evidence" value="ECO:0007669"/>
    <property type="project" value="UniProtKB-UniRule"/>
</dbReference>
<dbReference type="PRINTS" id="PR00766">
    <property type="entry name" value="CUDAOXIDASE"/>
</dbReference>
<keyword evidence="3 9" id="KW-0479">Metal-binding</keyword>
<proteinExistence type="inferred from homology"/>
<dbReference type="GO" id="GO:0048038">
    <property type="term" value="F:quinone binding"/>
    <property type="evidence" value="ECO:0007669"/>
    <property type="project" value="InterPro"/>
</dbReference>
<organism evidence="13 14">
    <name type="scientific">Grifola frondosa</name>
    <name type="common">Maitake</name>
    <name type="synonym">Polyporus frondosus</name>
    <dbReference type="NCBI Taxonomy" id="5627"/>
    <lineage>
        <taxon>Eukaryota</taxon>
        <taxon>Fungi</taxon>
        <taxon>Dikarya</taxon>
        <taxon>Basidiomycota</taxon>
        <taxon>Agaricomycotina</taxon>
        <taxon>Agaricomycetes</taxon>
        <taxon>Polyporales</taxon>
        <taxon>Grifolaceae</taxon>
        <taxon>Grifola</taxon>
    </lineage>
</organism>
<evidence type="ECO:0000259" key="11">
    <source>
        <dbReference type="Pfam" id="PF01179"/>
    </source>
</evidence>
<dbReference type="Pfam" id="PF09248">
    <property type="entry name" value="DUF1965"/>
    <property type="match status" value="1"/>
</dbReference>
<dbReference type="STRING" id="5627.A0A1C7MNF6"/>
<reference evidence="13 14" key="1">
    <citation type="submission" date="2016-03" db="EMBL/GenBank/DDBJ databases">
        <title>Whole genome sequencing of Grifola frondosa 9006-11.</title>
        <authorList>
            <person name="Min B."/>
            <person name="Park H."/>
            <person name="Kim J.-G."/>
            <person name="Cho H."/>
            <person name="Oh Y.-L."/>
            <person name="Kong W.-S."/>
            <person name="Choi I.-G."/>
        </authorList>
    </citation>
    <scope>NUCLEOTIDE SEQUENCE [LARGE SCALE GENOMIC DNA]</scope>
    <source>
        <strain evidence="13 14">9006-11</strain>
    </source>
</reference>
<dbReference type="SUPFAM" id="SSF49998">
    <property type="entry name" value="Amine oxidase catalytic domain"/>
    <property type="match status" value="1"/>
</dbReference>
<dbReference type="OrthoDB" id="3341590at2759"/>
<dbReference type="GO" id="GO:0008131">
    <property type="term" value="F:primary methylamine oxidase activity"/>
    <property type="evidence" value="ECO:0007669"/>
    <property type="project" value="InterPro"/>
</dbReference>
<evidence type="ECO:0000256" key="5">
    <source>
        <dbReference type="ARBA" id="ARBA00023002"/>
    </source>
</evidence>
<evidence type="ECO:0000256" key="6">
    <source>
        <dbReference type="ARBA" id="ARBA00023008"/>
    </source>
</evidence>
<comment type="cofactor">
    <cofactor evidence="9">
        <name>Cu cation</name>
        <dbReference type="ChEBI" id="CHEBI:23378"/>
    </cofactor>
    <text evidence="9">Contains 1 topaquinone per subunit.</text>
</comment>
<dbReference type="InterPro" id="IPR036460">
    <property type="entry name" value="Cu_amine_oxidase_C_sf"/>
</dbReference>
<keyword evidence="14" id="KW-1185">Reference proteome</keyword>
<dbReference type="GO" id="GO:0005507">
    <property type="term" value="F:copper ion binding"/>
    <property type="evidence" value="ECO:0007669"/>
    <property type="project" value="InterPro"/>
</dbReference>
<evidence type="ECO:0000256" key="4">
    <source>
        <dbReference type="ARBA" id="ARBA00022772"/>
    </source>
</evidence>
<evidence type="ECO:0000256" key="1">
    <source>
        <dbReference type="ARBA" id="ARBA00001935"/>
    </source>
</evidence>
<dbReference type="InterPro" id="IPR015328">
    <property type="entry name" value="DUF1965"/>
</dbReference>
<protein>
    <recommendedName>
        <fullName evidence="9">Amine oxidase</fullName>
        <ecNumber evidence="9">1.4.3.-</ecNumber>
    </recommendedName>
</protein>
<evidence type="ECO:0000256" key="9">
    <source>
        <dbReference type="RuleBase" id="RU000672"/>
    </source>
</evidence>
<dbReference type="PANTHER" id="PTHR10638">
    <property type="entry name" value="COPPER AMINE OXIDASE"/>
    <property type="match status" value="1"/>
</dbReference>
<dbReference type="PANTHER" id="PTHR10638:SF20">
    <property type="entry name" value="AMINE OXIDASE"/>
    <property type="match status" value="1"/>
</dbReference>
<name>A0A1C7MNF6_GRIFR</name>
<evidence type="ECO:0000256" key="2">
    <source>
        <dbReference type="ARBA" id="ARBA00007983"/>
    </source>
</evidence>
<keyword evidence="4 7" id="KW-0801">TPQ</keyword>
<feature type="active site" description="Schiff-base intermediate with substrate; via topaquinone" evidence="7">
    <location>
        <position position="294"/>
    </location>
</feature>
<comment type="cofactor">
    <cofactor evidence="1">
        <name>Cu cation</name>
        <dbReference type="ChEBI" id="CHEBI:23378"/>
    </cofactor>
</comment>
<evidence type="ECO:0000313" key="14">
    <source>
        <dbReference type="Proteomes" id="UP000092993"/>
    </source>
</evidence>
<feature type="region of interest" description="Disordered" evidence="10">
    <location>
        <begin position="104"/>
        <end position="131"/>
    </location>
</feature>
<dbReference type="InterPro" id="IPR015798">
    <property type="entry name" value="Cu_amine_oxidase_C"/>
</dbReference>
<dbReference type="Gene3D" id="3.10.450.40">
    <property type="match status" value="1"/>
</dbReference>
<dbReference type="InterPro" id="IPR000269">
    <property type="entry name" value="Cu_amine_oxidase"/>
</dbReference>
<dbReference type="EC" id="1.4.3.-" evidence="9"/>
<keyword evidence="6 9" id="KW-0186">Copper</keyword>
<comment type="similarity">
    <text evidence="2 9">Belongs to the copper/topaquinone oxidase family.</text>
</comment>
<comment type="PTM">
    <text evidence="8 9">Topaquinone (TPQ) is generated by copper-dependent autoxidation of a specific tyrosyl residue.</text>
</comment>
<evidence type="ECO:0000256" key="8">
    <source>
        <dbReference type="PIRSR" id="PIRSR600269-51"/>
    </source>
</evidence>
<feature type="compositionally biased region" description="Basic and acidic residues" evidence="10">
    <location>
        <begin position="104"/>
        <end position="113"/>
    </location>
</feature>